<evidence type="ECO:0000256" key="2">
    <source>
        <dbReference type="ARBA" id="ARBA00023125"/>
    </source>
</evidence>
<dbReference type="PROSITE" id="PS50977">
    <property type="entry name" value="HTH_TETR_2"/>
    <property type="match status" value="1"/>
</dbReference>
<dbReference type="SUPFAM" id="SSF46689">
    <property type="entry name" value="Homeodomain-like"/>
    <property type="match status" value="1"/>
</dbReference>
<accession>A0ABS4NJQ4</accession>
<dbReference type="RefSeq" id="WP_209868802.1">
    <property type="nucleotide sequence ID" value="NZ_JAGGLV010000001.1"/>
</dbReference>
<evidence type="ECO:0000313" key="6">
    <source>
        <dbReference type="EMBL" id="MBP2110279.1"/>
    </source>
</evidence>
<dbReference type="InterPro" id="IPR036271">
    <property type="entry name" value="Tet_transcr_reg_TetR-rel_C_sf"/>
</dbReference>
<dbReference type="Pfam" id="PF13305">
    <property type="entry name" value="TetR_C_33"/>
    <property type="match status" value="1"/>
</dbReference>
<name>A0ABS4NJQ4_9BACL</name>
<dbReference type="Proteomes" id="UP000773462">
    <property type="component" value="Unassembled WGS sequence"/>
</dbReference>
<dbReference type="Gene3D" id="1.10.357.10">
    <property type="entry name" value="Tetracycline Repressor, domain 2"/>
    <property type="match status" value="1"/>
</dbReference>
<keyword evidence="7" id="KW-1185">Reference proteome</keyword>
<dbReference type="InterPro" id="IPR001647">
    <property type="entry name" value="HTH_TetR"/>
</dbReference>
<evidence type="ECO:0000256" key="4">
    <source>
        <dbReference type="PROSITE-ProRule" id="PRU00335"/>
    </source>
</evidence>
<sequence length="231" mass="25548">MKVILIRSEDKPAPSTGRVLKTYQEARLQNTENLRKLVVDAAAAILQEEGPEAVTVRKVSQRMGCSTKIIYSLFVNKEGLAQQLYLEGCKILAQRFEEVPVSSDLLQHLLDLGEAFWQFGQEHSSYYKLMFGGAFAEFKPDAESMQGTLTAIRQLQVLIITAQQQGLISDQEETGALVAAIWSSLHGVIHLYMGGFLGDADAAHTVYKQTMVLLSRALFAASTPDRGADRR</sequence>
<evidence type="ECO:0000259" key="5">
    <source>
        <dbReference type="PROSITE" id="PS50977"/>
    </source>
</evidence>
<dbReference type="InterPro" id="IPR009057">
    <property type="entry name" value="Homeodomain-like_sf"/>
</dbReference>
<proteinExistence type="predicted"/>
<dbReference type="PANTHER" id="PTHR30055:SF220">
    <property type="entry name" value="TETR-FAMILY REGULATORY PROTEIN"/>
    <property type="match status" value="1"/>
</dbReference>
<comment type="caution">
    <text evidence="6">The sequence shown here is derived from an EMBL/GenBank/DDBJ whole genome shotgun (WGS) entry which is preliminary data.</text>
</comment>
<feature type="DNA-binding region" description="H-T-H motif" evidence="4">
    <location>
        <begin position="55"/>
        <end position="74"/>
    </location>
</feature>
<dbReference type="SUPFAM" id="SSF48498">
    <property type="entry name" value="Tetracyclin repressor-like, C-terminal domain"/>
    <property type="match status" value="1"/>
</dbReference>
<keyword evidence="1" id="KW-0805">Transcription regulation</keyword>
<gene>
    <name evidence="6" type="ORF">J2Z70_000418</name>
</gene>
<evidence type="ECO:0000313" key="7">
    <source>
        <dbReference type="Proteomes" id="UP000773462"/>
    </source>
</evidence>
<dbReference type="EMBL" id="JAGGLV010000001">
    <property type="protein sequence ID" value="MBP2110279.1"/>
    <property type="molecule type" value="Genomic_DNA"/>
</dbReference>
<evidence type="ECO:0000256" key="3">
    <source>
        <dbReference type="ARBA" id="ARBA00023163"/>
    </source>
</evidence>
<reference evidence="6 7" key="1">
    <citation type="submission" date="2021-03" db="EMBL/GenBank/DDBJ databases">
        <title>Genomic Encyclopedia of Type Strains, Phase IV (KMG-IV): sequencing the most valuable type-strain genomes for metagenomic binning, comparative biology and taxonomic classification.</title>
        <authorList>
            <person name="Goeker M."/>
        </authorList>
    </citation>
    <scope>NUCLEOTIDE SEQUENCE [LARGE SCALE GENOMIC DNA]</scope>
    <source>
        <strain evidence="6 7">DSM 101953</strain>
    </source>
</reference>
<dbReference type="InterPro" id="IPR025996">
    <property type="entry name" value="MT1864/Rv1816-like_C"/>
</dbReference>
<dbReference type="PANTHER" id="PTHR30055">
    <property type="entry name" value="HTH-TYPE TRANSCRIPTIONAL REGULATOR RUTR"/>
    <property type="match status" value="1"/>
</dbReference>
<evidence type="ECO:0000256" key="1">
    <source>
        <dbReference type="ARBA" id="ARBA00023015"/>
    </source>
</evidence>
<feature type="domain" description="HTH tetR-type" evidence="5">
    <location>
        <begin position="32"/>
        <end position="92"/>
    </location>
</feature>
<keyword evidence="2 4" id="KW-0238">DNA-binding</keyword>
<dbReference type="InterPro" id="IPR050109">
    <property type="entry name" value="HTH-type_TetR-like_transc_reg"/>
</dbReference>
<keyword evidence="3" id="KW-0804">Transcription</keyword>
<organism evidence="6 7">
    <name type="scientific">Paenibacillus silagei</name>
    <dbReference type="NCBI Taxonomy" id="1670801"/>
    <lineage>
        <taxon>Bacteria</taxon>
        <taxon>Bacillati</taxon>
        <taxon>Bacillota</taxon>
        <taxon>Bacilli</taxon>
        <taxon>Bacillales</taxon>
        <taxon>Paenibacillaceae</taxon>
        <taxon>Paenibacillus</taxon>
    </lineage>
</organism>
<protein>
    <submittedName>
        <fullName evidence="6">AcrR family transcriptional regulator</fullName>
    </submittedName>
</protein>
<dbReference type="Pfam" id="PF00440">
    <property type="entry name" value="TetR_N"/>
    <property type="match status" value="1"/>
</dbReference>